<dbReference type="Proteomes" id="UP001652582">
    <property type="component" value="Chromosome 2"/>
</dbReference>
<dbReference type="GeneID" id="112058462"/>
<evidence type="ECO:0000313" key="3">
    <source>
        <dbReference type="RefSeq" id="XP_052741658.1"/>
    </source>
</evidence>
<gene>
    <name evidence="3" type="primary">LOC112058462</name>
</gene>
<dbReference type="RefSeq" id="XP_052741658.1">
    <property type="nucleotide sequence ID" value="XM_052885698.1"/>
</dbReference>
<proteinExistence type="predicted"/>
<feature type="region of interest" description="Disordered" evidence="1">
    <location>
        <begin position="186"/>
        <end position="205"/>
    </location>
</feature>
<reference evidence="2" key="1">
    <citation type="submission" date="2025-05" db="UniProtKB">
        <authorList>
            <consortium name="RefSeq"/>
        </authorList>
    </citation>
    <scope>NUCLEOTIDE SEQUENCE [LARGE SCALE GENOMIC DNA]</scope>
</reference>
<accession>A0ABM3LRF3</accession>
<protein>
    <submittedName>
        <fullName evidence="3">Uncharacterized protein LOC112058462</fullName>
    </submittedName>
</protein>
<sequence length="205" mass="23512">MKARGLKCIPGRTFIKVSQKKLQAEDQSEETRRTHMNTQTKDETCQICVCSTEGKDLYCSRRPARNVNECVRLSLLKKRIEKNLPFEHESSLSFRIRRVGEEVINNSKCIPFVSEYTDCNDENYCSGCSHCKCNATGQWECDEVTMCPVLEDSTYDNDITEENPIRVISAIDNIQQYIKTKNEKTRKLVPSPPNDEDELIGKSIC</sequence>
<evidence type="ECO:0000256" key="1">
    <source>
        <dbReference type="SAM" id="MobiDB-lite"/>
    </source>
</evidence>
<organism evidence="2 3">
    <name type="scientific">Bicyclus anynana</name>
    <name type="common">Squinting bush brown butterfly</name>
    <dbReference type="NCBI Taxonomy" id="110368"/>
    <lineage>
        <taxon>Eukaryota</taxon>
        <taxon>Metazoa</taxon>
        <taxon>Ecdysozoa</taxon>
        <taxon>Arthropoda</taxon>
        <taxon>Hexapoda</taxon>
        <taxon>Insecta</taxon>
        <taxon>Pterygota</taxon>
        <taxon>Neoptera</taxon>
        <taxon>Endopterygota</taxon>
        <taxon>Lepidoptera</taxon>
        <taxon>Glossata</taxon>
        <taxon>Ditrysia</taxon>
        <taxon>Papilionoidea</taxon>
        <taxon>Nymphalidae</taxon>
        <taxon>Satyrinae</taxon>
        <taxon>Satyrini</taxon>
        <taxon>Mycalesina</taxon>
        <taxon>Bicyclus</taxon>
    </lineage>
</organism>
<keyword evidence="2" id="KW-1185">Reference proteome</keyword>
<reference evidence="3" key="2">
    <citation type="submission" date="2025-08" db="UniProtKB">
        <authorList>
            <consortium name="RefSeq"/>
        </authorList>
    </citation>
    <scope>IDENTIFICATION</scope>
</reference>
<name>A0ABM3LRF3_BICAN</name>
<evidence type="ECO:0000313" key="2">
    <source>
        <dbReference type="Proteomes" id="UP001652582"/>
    </source>
</evidence>